<dbReference type="Pfam" id="PF03190">
    <property type="entry name" value="Thioredox_DsbH"/>
    <property type="match status" value="1"/>
</dbReference>
<evidence type="ECO:0000256" key="1">
    <source>
        <dbReference type="SAM" id="MobiDB-lite"/>
    </source>
</evidence>
<feature type="region of interest" description="Disordered" evidence="1">
    <location>
        <begin position="172"/>
        <end position="212"/>
    </location>
</feature>
<dbReference type="EMBL" id="JBHTAR010000011">
    <property type="protein sequence ID" value="MFC7199099.1"/>
    <property type="molecule type" value="Genomic_DNA"/>
</dbReference>
<dbReference type="AlphaFoldDB" id="A0ABD5Z1M5"/>
<reference evidence="3 4" key="1">
    <citation type="journal article" date="2019" name="Int. J. Syst. Evol. Microbiol.">
        <title>The Global Catalogue of Microorganisms (GCM) 10K type strain sequencing project: providing services to taxonomists for standard genome sequencing and annotation.</title>
        <authorList>
            <consortium name="The Broad Institute Genomics Platform"/>
            <consortium name="The Broad Institute Genome Sequencing Center for Infectious Disease"/>
            <person name="Wu L."/>
            <person name="Ma J."/>
        </authorList>
    </citation>
    <scope>NUCLEOTIDE SEQUENCE [LARGE SCALE GENOMIC DNA]</scope>
    <source>
        <strain evidence="3 4">XZGYJ-43</strain>
    </source>
</reference>
<dbReference type="Gene3D" id="3.40.30.10">
    <property type="entry name" value="Glutaredoxin"/>
    <property type="match status" value="1"/>
</dbReference>
<gene>
    <name evidence="3" type="ORF">ACFQJ9_06670</name>
</gene>
<accession>A0ABD5Z1M5</accession>
<feature type="compositionally biased region" description="Basic and acidic residues" evidence="1">
    <location>
        <begin position="188"/>
        <end position="203"/>
    </location>
</feature>
<evidence type="ECO:0000313" key="3">
    <source>
        <dbReference type="EMBL" id="MFC7199099.1"/>
    </source>
</evidence>
<dbReference type="InterPro" id="IPR024705">
    <property type="entry name" value="Ssp411"/>
</dbReference>
<evidence type="ECO:0000259" key="2">
    <source>
        <dbReference type="Pfam" id="PF03190"/>
    </source>
</evidence>
<dbReference type="InterPro" id="IPR004879">
    <property type="entry name" value="Ssp411-like_TRX"/>
</dbReference>
<dbReference type="PIRSF" id="PIRSF006402">
    <property type="entry name" value="UCP006402_thioredoxin"/>
    <property type="match status" value="1"/>
</dbReference>
<dbReference type="PANTHER" id="PTHR42899:SF1">
    <property type="entry name" value="SPERMATOGENESIS-ASSOCIATED PROTEIN 20"/>
    <property type="match status" value="1"/>
</dbReference>
<feature type="compositionally biased region" description="Basic and acidic residues" evidence="1">
    <location>
        <begin position="676"/>
        <end position="696"/>
    </location>
</feature>
<name>A0ABD5Z1M5_9EURY</name>
<organism evidence="3 4">
    <name type="scientific">Halospeciosus flavus</name>
    <dbReference type="NCBI Taxonomy" id="3032283"/>
    <lineage>
        <taxon>Archaea</taxon>
        <taxon>Methanobacteriati</taxon>
        <taxon>Methanobacteriota</taxon>
        <taxon>Stenosarchaea group</taxon>
        <taxon>Halobacteria</taxon>
        <taxon>Halobacteriales</taxon>
        <taxon>Halobacteriaceae</taxon>
        <taxon>Halospeciosus</taxon>
    </lineage>
</organism>
<proteinExistence type="predicted"/>
<dbReference type="Gene3D" id="1.50.10.10">
    <property type="match status" value="2"/>
</dbReference>
<keyword evidence="4" id="KW-1185">Reference proteome</keyword>
<comment type="caution">
    <text evidence="3">The sequence shown here is derived from an EMBL/GenBank/DDBJ whole genome shotgun (WGS) entry which is preliminary data.</text>
</comment>
<feature type="region of interest" description="Disordered" evidence="1">
    <location>
        <begin position="1"/>
        <end position="24"/>
    </location>
</feature>
<sequence length="728" mass="80744">MTTPTDRNRLDEEGSPYLRQHADNPVNWQPWDEQALETAKEHDVPIFLSIGYSSCHWCHVMEEESFEDEGVADLLNEHFVPIKVDREERPDLDTLYMTVAQQVTGGGGWPLSVWLTPEGKPFYVGTYFPPEPKRNQPGFRQLLEGIADSWNDPDERADLEARAEQWIQAAKGELEEVPDQPGSPPGSERLRAAADEATRRADRTNGGFGRSPKFPQPSWVRLLFRAADRARDDADAREYRNTGVAALYAMAEGGLRDHVGGGFHRYCVDADWTVPHFEKMLYDQAGLVSAYLNGLRATGDEFLGEVAAETLDFVERELQHPEYGFYSTLDARSEGEEGKFYVWTPEQVHDAVENETDAEVFCERYDVGSSNFEELDATVLNVAASVEELAEQFGMPETSVEERIERAREQVFDARGERVRPDRDEKVLAGWNGLMISAFAEAGLALDESYAETASEALGFVREHLWDAETGALSRRYIEDESGEPDVQGEAYLDDYAYLARGALDVYQATGDVEALAFALDLAEVIESTFWDADAGTLYFTPGDTGGVGVRSQDLTDQSTPSPTGVAAETLLALDHFAPDADYESVAERTLATHAGKLEKRPLQHATLVAAGDTLAVGTLELTVAADGLPDDWREPIGRTFAPDRLLSVRPPTEEGLAPWLDRLGLAEAPAIWAGREARAEPRSAERSNGDSRETSEGPTLYVCRRTCSPPLSDVEEAMEWVEEFRPA</sequence>
<dbReference type="PANTHER" id="PTHR42899">
    <property type="entry name" value="SPERMATOGENESIS-ASSOCIATED PROTEIN 20"/>
    <property type="match status" value="1"/>
</dbReference>
<dbReference type="CDD" id="cd02955">
    <property type="entry name" value="SSP411"/>
    <property type="match status" value="1"/>
</dbReference>
<evidence type="ECO:0000313" key="4">
    <source>
        <dbReference type="Proteomes" id="UP001596447"/>
    </source>
</evidence>
<feature type="compositionally biased region" description="Basic and acidic residues" evidence="1">
    <location>
        <begin position="1"/>
        <end position="12"/>
    </location>
</feature>
<dbReference type="Proteomes" id="UP001596447">
    <property type="component" value="Unassembled WGS sequence"/>
</dbReference>
<dbReference type="InterPro" id="IPR036249">
    <property type="entry name" value="Thioredoxin-like_sf"/>
</dbReference>
<feature type="domain" description="Spermatogenesis-associated protein 20-like TRX" evidence="2">
    <location>
        <begin position="8"/>
        <end position="168"/>
    </location>
</feature>
<dbReference type="InterPro" id="IPR012341">
    <property type="entry name" value="6hp_glycosidase-like_sf"/>
</dbReference>
<feature type="region of interest" description="Disordered" evidence="1">
    <location>
        <begin position="676"/>
        <end position="700"/>
    </location>
</feature>
<protein>
    <submittedName>
        <fullName evidence="3">Thioredoxin domain-containing protein</fullName>
    </submittedName>
</protein>
<dbReference type="SUPFAM" id="SSF52833">
    <property type="entry name" value="Thioredoxin-like"/>
    <property type="match status" value="1"/>
</dbReference>
<dbReference type="RefSeq" id="WP_279529045.1">
    <property type="nucleotide sequence ID" value="NZ_CP122312.1"/>
</dbReference>
<dbReference type="SUPFAM" id="SSF48208">
    <property type="entry name" value="Six-hairpin glycosidases"/>
    <property type="match status" value="1"/>
</dbReference>
<dbReference type="InterPro" id="IPR008928">
    <property type="entry name" value="6-hairpin_glycosidase_sf"/>
</dbReference>